<feature type="domain" description="DUF985" evidence="2">
    <location>
        <begin position="42"/>
        <end position="249"/>
    </location>
</feature>
<accession>A0ABR3SXU8</accession>
<organism evidence="3 4">
    <name type="scientific">Neofusicoccum ribis</name>
    <dbReference type="NCBI Taxonomy" id="45134"/>
    <lineage>
        <taxon>Eukaryota</taxon>
        <taxon>Fungi</taxon>
        <taxon>Dikarya</taxon>
        <taxon>Ascomycota</taxon>
        <taxon>Pezizomycotina</taxon>
        <taxon>Dothideomycetes</taxon>
        <taxon>Dothideomycetes incertae sedis</taxon>
        <taxon>Botryosphaeriales</taxon>
        <taxon>Botryosphaeriaceae</taxon>
        <taxon>Neofusicoccum</taxon>
    </lineage>
</organism>
<sequence length="278" mass="30315">MSLIDPTLTHPIQPAFPFLSSQTKDPGSGGTVQPNEPAGSRAIISALKMTAHPEGGYFTETDRDRRRVANPFHASYDSGMAVAAEQQHRFTESTEAAEGAHATAAQRWGDLARSASTSIYYLLTEGRSVGKWHRNKGRTVHTLHKGRARYVIIHADEVAMGLRPKGEARVETWVVGQDVVAGEKLQWIVEGGKYKASFLLPDVEGGHSSEDGCLISEVSYLESATRSIGLMVLVQTVVPGFEYLDHDFMKPDALVELIGAEKATELAWLLRMDVAAAE</sequence>
<dbReference type="SUPFAM" id="SSF51182">
    <property type="entry name" value="RmlC-like cupins"/>
    <property type="match status" value="1"/>
</dbReference>
<dbReference type="Gene3D" id="2.60.120.10">
    <property type="entry name" value="Jelly Rolls"/>
    <property type="match status" value="1"/>
</dbReference>
<dbReference type="Proteomes" id="UP001521116">
    <property type="component" value="Unassembled WGS sequence"/>
</dbReference>
<evidence type="ECO:0000256" key="1">
    <source>
        <dbReference type="SAM" id="MobiDB-lite"/>
    </source>
</evidence>
<proteinExistence type="predicted"/>
<dbReference type="InterPro" id="IPR011051">
    <property type="entry name" value="RmlC_Cupin_sf"/>
</dbReference>
<dbReference type="PANTHER" id="PTHR33387:SF3">
    <property type="entry name" value="DUF985 DOMAIN-CONTAINING PROTEIN"/>
    <property type="match status" value="1"/>
</dbReference>
<dbReference type="CDD" id="cd06121">
    <property type="entry name" value="cupin_YML079wp"/>
    <property type="match status" value="1"/>
</dbReference>
<dbReference type="InterPro" id="IPR009327">
    <property type="entry name" value="Cupin_DUF985"/>
</dbReference>
<dbReference type="Pfam" id="PF06172">
    <property type="entry name" value="Cupin_5"/>
    <property type="match status" value="1"/>
</dbReference>
<keyword evidence="4" id="KW-1185">Reference proteome</keyword>
<dbReference type="PANTHER" id="PTHR33387">
    <property type="entry name" value="RMLC-LIKE JELLY ROLL FOLD PROTEIN"/>
    <property type="match status" value="1"/>
</dbReference>
<name>A0ABR3SXU8_9PEZI</name>
<comment type="caution">
    <text evidence="3">The sequence shown here is derived from an EMBL/GenBank/DDBJ whole genome shotgun (WGS) entry which is preliminary data.</text>
</comment>
<protein>
    <recommendedName>
        <fullName evidence="2">DUF985 domain-containing protein</fullName>
    </recommendedName>
</protein>
<evidence type="ECO:0000259" key="2">
    <source>
        <dbReference type="Pfam" id="PF06172"/>
    </source>
</evidence>
<evidence type="ECO:0000313" key="3">
    <source>
        <dbReference type="EMBL" id="KAL1632154.1"/>
    </source>
</evidence>
<feature type="region of interest" description="Disordered" evidence="1">
    <location>
        <begin position="1"/>
        <end position="37"/>
    </location>
</feature>
<dbReference type="InterPro" id="IPR039935">
    <property type="entry name" value="YML079W-like"/>
</dbReference>
<dbReference type="EMBL" id="JAJVDC020000033">
    <property type="protein sequence ID" value="KAL1632154.1"/>
    <property type="molecule type" value="Genomic_DNA"/>
</dbReference>
<reference evidence="3 4" key="1">
    <citation type="submission" date="2024-02" db="EMBL/GenBank/DDBJ databases">
        <title>De novo assembly and annotation of 12 fungi associated with fruit tree decline syndrome in Ontario, Canada.</title>
        <authorList>
            <person name="Sulman M."/>
            <person name="Ellouze W."/>
            <person name="Ilyukhin E."/>
        </authorList>
    </citation>
    <scope>NUCLEOTIDE SEQUENCE [LARGE SCALE GENOMIC DNA]</scope>
    <source>
        <strain evidence="3 4">M1-105</strain>
    </source>
</reference>
<evidence type="ECO:0000313" key="4">
    <source>
        <dbReference type="Proteomes" id="UP001521116"/>
    </source>
</evidence>
<gene>
    <name evidence="3" type="ORF">SLS56_003888</name>
</gene>
<dbReference type="InterPro" id="IPR014710">
    <property type="entry name" value="RmlC-like_jellyroll"/>
</dbReference>